<organism evidence="1 2">
    <name type="scientific">Micromonospora sediminimaris</name>
    <dbReference type="NCBI Taxonomy" id="547162"/>
    <lineage>
        <taxon>Bacteria</taxon>
        <taxon>Bacillati</taxon>
        <taxon>Actinomycetota</taxon>
        <taxon>Actinomycetes</taxon>
        <taxon>Micromonosporales</taxon>
        <taxon>Micromonosporaceae</taxon>
        <taxon>Micromonospora</taxon>
    </lineage>
</organism>
<comment type="caution">
    <text evidence="1">The sequence shown here is derived from an EMBL/GenBank/DDBJ whole genome shotgun (WGS) entry which is preliminary data.</text>
</comment>
<sequence>MNVLPPAPLRNARVPLFPYSAATPGYAPPCADFTQWWEGGRKGLVNVKVHVGFPILPSGFILPGIGFVESSTYSGNVQSAVAVTGPRHTGA</sequence>
<protein>
    <submittedName>
        <fullName evidence="1">Uncharacterized protein</fullName>
    </submittedName>
</protein>
<gene>
    <name evidence="1" type="ORF">Vse01_53670</name>
</gene>
<name>A0A9W5UWN8_9ACTN</name>
<reference evidence="1" key="1">
    <citation type="submission" date="2021-01" db="EMBL/GenBank/DDBJ databases">
        <title>Whole genome shotgun sequence of Verrucosispora sediminis NBRC 107745.</title>
        <authorList>
            <person name="Komaki H."/>
            <person name="Tamura T."/>
        </authorList>
    </citation>
    <scope>NUCLEOTIDE SEQUENCE</scope>
    <source>
        <strain evidence="1">NBRC 107745</strain>
    </source>
</reference>
<dbReference type="EMBL" id="BOPD01000044">
    <property type="protein sequence ID" value="GIJ36219.1"/>
    <property type="molecule type" value="Genomic_DNA"/>
</dbReference>
<keyword evidence="2" id="KW-1185">Reference proteome</keyword>
<dbReference type="Proteomes" id="UP000607311">
    <property type="component" value="Unassembled WGS sequence"/>
</dbReference>
<proteinExistence type="predicted"/>
<dbReference type="AlphaFoldDB" id="A0A9W5UWN8"/>
<evidence type="ECO:0000313" key="2">
    <source>
        <dbReference type="Proteomes" id="UP000607311"/>
    </source>
</evidence>
<accession>A0A9W5UWN8</accession>
<evidence type="ECO:0000313" key="1">
    <source>
        <dbReference type="EMBL" id="GIJ36219.1"/>
    </source>
</evidence>